<dbReference type="SUPFAM" id="SSF52540">
    <property type="entry name" value="P-loop containing nucleoside triphosphate hydrolases"/>
    <property type="match status" value="1"/>
</dbReference>
<evidence type="ECO:0000259" key="3">
    <source>
        <dbReference type="PROSITE" id="PS51710"/>
    </source>
</evidence>
<dbReference type="AlphaFoldDB" id="A0AAD6SZC6"/>
<protein>
    <submittedName>
        <fullName evidence="5">GTPase</fullName>
    </submittedName>
</protein>
<dbReference type="Proteomes" id="UP001218188">
    <property type="component" value="Unassembled WGS sequence"/>
</dbReference>
<proteinExistence type="predicted"/>
<feature type="domain" description="Obg" evidence="4">
    <location>
        <begin position="85"/>
        <end position="332"/>
    </location>
</feature>
<evidence type="ECO:0000256" key="2">
    <source>
        <dbReference type="ARBA" id="ARBA00023134"/>
    </source>
</evidence>
<dbReference type="InterPro" id="IPR006073">
    <property type="entry name" value="GTP-bd"/>
</dbReference>
<accession>A0AAD6SZC6</accession>
<evidence type="ECO:0000313" key="5">
    <source>
        <dbReference type="EMBL" id="KAJ7035073.1"/>
    </source>
</evidence>
<keyword evidence="6" id="KW-1185">Reference proteome</keyword>
<dbReference type="PANTHER" id="PTHR11702:SF31">
    <property type="entry name" value="MITOCHONDRIAL RIBOSOME-ASSOCIATED GTPASE 2"/>
    <property type="match status" value="1"/>
</dbReference>
<organism evidence="5 6">
    <name type="scientific">Mycena alexandri</name>
    <dbReference type="NCBI Taxonomy" id="1745969"/>
    <lineage>
        <taxon>Eukaryota</taxon>
        <taxon>Fungi</taxon>
        <taxon>Dikarya</taxon>
        <taxon>Basidiomycota</taxon>
        <taxon>Agaricomycotina</taxon>
        <taxon>Agaricomycetes</taxon>
        <taxon>Agaricomycetidae</taxon>
        <taxon>Agaricales</taxon>
        <taxon>Marasmiineae</taxon>
        <taxon>Mycenaceae</taxon>
        <taxon>Mycena</taxon>
    </lineage>
</organism>
<dbReference type="GO" id="GO:0042254">
    <property type="term" value="P:ribosome biogenesis"/>
    <property type="evidence" value="ECO:0007669"/>
    <property type="project" value="UniProtKB-UniRule"/>
</dbReference>
<feature type="domain" description="OBG-type G" evidence="3">
    <location>
        <begin position="333"/>
        <end position="584"/>
    </location>
</feature>
<dbReference type="InterPro" id="IPR006169">
    <property type="entry name" value="GTP1_OBG_dom"/>
</dbReference>
<evidence type="ECO:0000259" key="4">
    <source>
        <dbReference type="PROSITE" id="PS51883"/>
    </source>
</evidence>
<dbReference type="InterPro" id="IPR031167">
    <property type="entry name" value="G_OBG"/>
</dbReference>
<dbReference type="PANTHER" id="PTHR11702">
    <property type="entry name" value="DEVELOPMENTALLY REGULATED GTP-BINDING PROTEIN-RELATED"/>
    <property type="match status" value="1"/>
</dbReference>
<dbReference type="EMBL" id="JARJCM010000053">
    <property type="protein sequence ID" value="KAJ7035073.1"/>
    <property type="molecule type" value="Genomic_DNA"/>
</dbReference>
<dbReference type="Pfam" id="PF01926">
    <property type="entry name" value="MMR_HSR1"/>
    <property type="match status" value="1"/>
</dbReference>
<reference evidence="5" key="1">
    <citation type="submission" date="2023-03" db="EMBL/GenBank/DDBJ databases">
        <title>Massive genome expansion in bonnet fungi (Mycena s.s.) driven by repeated elements and novel gene families across ecological guilds.</title>
        <authorList>
            <consortium name="Lawrence Berkeley National Laboratory"/>
            <person name="Harder C.B."/>
            <person name="Miyauchi S."/>
            <person name="Viragh M."/>
            <person name="Kuo A."/>
            <person name="Thoen E."/>
            <person name="Andreopoulos B."/>
            <person name="Lu D."/>
            <person name="Skrede I."/>
            <person name="Drula E."/>
            <person name="Henrissat B."/>
            <person name="Morin E."/>
            <person name="Kohler A."/>
            <person name="Barry K."/>
            <person name="LaButti K."/>
            <person name="Morin E."/>
            <person name="Salamov A."/>
            <person name="Lipzen A."/>
            <person name="Mereny Z."/>
            <person name="Hegedus B."/>
            <person name="Baldrian P."/>
            <person name="Stursova M."/>
            <person name="Weitz H."/>
            <person name="Taylor A."/>
            <person name="Grigoriev I.V."/>
            <person name="Nagy L.G."/>
            <person name="Martin F."/>
            <person name="Kauserud H."/>
        </authorList>
    </citation>
    <scope>NUCLEOTIDE SEQUENCE</scope>
    <source>
        <strain evidence="5">CBHHK200</strain>
    </source>
</reference>
<dbReference type="InterPro" id="IPR027417">
    <property type="entry name" value="P-loop_NTPase"/>
</dbReference>
<gene>
    <name evidence="5" type="ORF">C8F04DRAFT_1099994</name>
</gene>
<dbReference type="InterPro" id="IPR036726">
    <property type="entry name" value="GTP1_OBG_dom_sf"/>
</dbReference>
<dbReference type="GO" id="GO:0005525">
    <property type="term" value="F:GTP binding"/>
    <property type="evidence" value="ECO:0007669"/>
    <property type="project" value="UniProtKB-KW"/>
</dbReference>
<dbReference type="PROSITE" id="PS51710">
    <property type="entry name" value="G_OBG"/>
    <property type="match status" value="1"/>
</dbReference>
<keyword evidence="1" id="KW-0547">Nucleotide-binding</keyword>
<dbReference type="InterPro" id="IPR045086">
    <property type="entry name" value="OBG_GTPase"/>
</dbReference>
<dbReference type="PROSITE" id="PS51883">
    <property type="entry name" value="OBG"/>
    <property type="match status" value="1"/>
</dbReference>
<keyword evidence="2" id="KW-0342">GTP-binding</keyword>
<comment type="caution">
    <text evidence="5">The sequence shown here is derived from an EMBL/GenBank/DDBJ whole genome shotgun (WGS) entry which is preliminary data.</text>
</comment>
<dbReference type="CDD" id="cd01898">
    <property type="entry name" value="Obg"/>
    <property type="match status" value="1"/>
</dbReference>
<dbReference type="GO" id="GO:0003924">
    <property type="term" value="F:GTPase activity"/>
    <property type="evidence" value="ECO:0007669"/>
    <property type="project" value="InterPro"/>
</dbReference>
<name>A0AAD6SZC6_9AGAR</name>
<dbReference type="Gene3D" id="3.40.50.300">
    <property type="entry name" value="P-loop containing nucleotide triphosphate hydrolases"/>
    <property type="match status" value="1"/>
</dbReference>
<evidence type="ECO:0000313" key="6">
    <source>
        <dbReference type="Proteomes" id="UP001218188"/>
    </source>
</evidence>
<evidence type="ECO:0000256" key="1">
    <source>
        <dbReference type="ARBA" id="ARBA00022741"/>
    </source>
</evidence>
<sequence length="611" mass="67526">MCTSEGFGKQARSRFFTLNSMPRFGLLPPSQWPMPRSAESAVKAVTPLQSIPVPPPPPNLEDDEGLRDRLRRRRMTEWKRKQRGQTFLDNLIVSIRGGSGGDGCVAFHREKFKPYGPPSGGNGGRGGDVYILPTPHLTTLSSIAKRIRGNPGLNGQGTWQNGKNGEPLIIRVPLGTIVREIPRGDSRRSKDEWEAEAESLEGLNPTEKLEKMRDNRWIHYPRAAEINLTRDSFKDAEKALYRSERERRWERRQRELNSPIYLDLDKEMGTSRPVDAPLGARHRDPLGHLVAAGGAGGVGNPHFLSQLNRAPKFATRGQPGERITLALELKILADVGFVGMPNAGKSTLLRALTGGRARSEVASYAFTTLNPVVGIVRVAADGTFEGGVQSGLVHDETLIEQEQERERMQRGEYANALTRNQTTERHESRRVDADRGGYHFDMAETFRFTIADNPGLISDSSENVGLGHSFLRSIERSLALAYVVDLSSPAPWDELIVLRDELEKYQPGMSRKARIVVANKADLLGGEGDPEAVAEAKTKLRQLEEFVAASLLSADGLKLDVVPISAKFSQNLTRVVGLMRGYVQDARDRLVAQEPKELDVLPPGPLLDAPQ</sequence>
<dbReference type="GO" id="GO:0005739">
    <property type="term" value="C:mitochondrion"/>
    <property type="evidence" value="ECO:0007669"/>
    <property type="project" value="TreeGrafter"/>
</dbReference>
<dbReference type="Gene3D" id="2.70.210.12">
    <property type="entry name" value="GTP1/OBG domain"/>
    <property type="match status" value="1"/>
</dbReference>
<dbReference type="SUPFAM" id="SSF82051">
    <property type="entry name" value="Obg GTP-binding protein N-terminal domain"/>
    <property type="match status" value="1"/>
</dbReference>
<dbReference type="Pfam" id="PF01018">
    <property type="entry name" value="GTP1_OBG"/>
    <property type="match status" value="2"/>
</dbReference>